<proteinExistence type="predicted"/>
<dbReference type="SUPFAM" id="SSF53756">
    <property type="entry name" value="UDP-Glycosyltransferase/glycogen phosphorylase"/>
    <property type="match status" value="1"/>
</dbReference>
<accession>A0ABX5LRB7</accession>
<evidence type="ECO:0000259" key="2">
    <source>
        <dbReference type="Pfam" id="PF13439"/>
    </source>
</evidence>
<dbReference type="InterPro" id="IPR028098">
    <property type="entry name" value="Glyco_trans_4-like_N"/>
</dbReference>
<dbReference type="InterPro" id="IPR050194">
    <property type="entry name" value="Glycosyltransferase_grp1"/>
</dbReference>
<dbReference type="Pfam" id="PF13439">
    <property type="entry name" value="Glyco_transf_4"/>
    <property type="match status" value="1"/>
</dbReference>
<reference evidence="3 4" key="1">
    <citation type="submission" date="2018-05" db="EMBL/GenBank/DDBJ databases">
        <title>Animal gut microbial communities from fecal samples from Wisconsin, USA.</title>
        <authorList>
            <person name="Neumann A."/>
        </authorList>
    </citation>
    <scope>NUCLEOTIDE SEQUENCE [LARGE SCALE GENOMIC DNA]</scope>
    <source>
        <strain evidence="3 4">UWS4</strain>
    </source>
</reference>
<dbReference type="EMBL" id="QGHD01000002">
    <property type="protein sequence ID" value="PWL03905.1"/>
    <property type="molecule type" value="Genomic_DNA"/>
</dbReference>
<dbReference type="Gene3D" id="3.40.50.2000">
    <property type="entry name" value="Glycogen Phosphorylase B"/>
    <property type="match status" value="2"/>
</dbReference>
<comment type="caution">
    <text evidence="3">The sequence shown here is derived from an EMBL/GenBank/DDBJ whole genome shotgun (WGS) entry which is preliminary data.</text>
</comment>
<dbReference type="Proteomes" id="UP000245523">
    <property type="component" value="Unassembled WGS sequence"/>
</dbReference>
<evidence type="ECO:0000313" key="3">
    <source>
        <dbReference type="EMBL" id="PWL03905.1"/>
    </source>
</evidence>
<organism evidence="3 4">
    <name type="scientific">Hallerella porci</name>
    <dbReference type="NCBI Taxonomy" id="1945871"/>
    <lineage>
        <taxon>Bacteria</taxon>
        <taxon>Pseudomonadati</taxon>
        <taxon>Fibrobacterota</taxon>
        <taxon>Fibrobacteria</taxon>
        <taxon>Fibrobacterales</taxon>
        <taxon>Fibrobacteraceae</taxon>
        <taxon>Hallerella</taxon>
    </lineage>
</organism>
<protein>
    <submittedName>
        <fullName evidence="3">Glycosyltransferase involved in cell wall biosynthesis</fullName>
    </submittedName>
</protein>
<dbReference type="InterPro" id="IPR001296">
    <property type="entry name" value="Glyco_trans_1"/>
</dbReference>
<dbReference type="PANTHER" id="PTHR45947">
    <property type="entry name" value="SULFOQUINOVOSYL TRANSFERASE SQD2"/>
    <property type="match status" value="1"/>
</dbReference>
<gene>
    <name evidence="3" type="ORF">B0H50_10277</name>
</gene>
<feature type="domain" description="Glycosyltransferase subfamily 4-like N-terminal" evidence="2">
    <location>
        <begin position="98"/>
        <end position="272"/>
    </location>
</feature>
<dbReference type="RefSeq" id="WP_106197587.1">
    <property type="nucleotide sequence ID" value="NZ_JAXEIU010000031.1"/>
</dbReference>
<evidence type="ECO:0000259" key="1">
    <source>
        <dbReference type="Pfam" id="PF00534"/>
    </source>
</evidence>
<dbReference type="PANTHER" id="PTHR45947:SF3">
    <property type="entry name" value="SULFOQUINOVOSYL TRANSFERASE SQD2"/>
    <property type="match status" value="1"/>
</dbReference>
<feature type="domain" description="Glycosyl transferase family 1" evidence="1">
    <location>
        <begin position="289"/>
        <end position="449"/>
    </location>
</feature>
<dbReference type="Pfam" id="PF00534">
    <property type="entry name" value="Glycos_transf_1"/>
    <property type="match status" value="1"/>
</dbReference>
<evidence type="ECO:0000313" key="4">
    <source>
        <dbReference type="Proteomes" id="UP000245523"/>
    </source>
</evidence>
<keyword evidence="4" id="KW-1185">Reference proteome</keyword>
<sequence>MQNALNSTNDKTVNLQATDSRPPIFGRIVTSVFPKLFAFKHQPPGNIRTCMIPPVVFWEVLHNLPKLLKLRYYLKKKRQAHSPDDIAVAFYSDNLDEVNGIANNLRHVISFMRSHGYKAALAGNAFNTRSRGVIENGYVILLPRIFSMEQLGYANSELAIPHISPILRLIKRYPIDIIELETPSPGAWAVAFCAKIAGIKVISHYRTDVPTYTKTLVKAKWMHRYVLMLMQIFYGFSRPVVSPCKDYKEILHNDIKVPLKDIEIIRRGIPLESYSPNFRGKGTWEKFSNEKGKMRFVCVGRISKEKNLPLLKNLWMEFRKTHDDAELMFVGDGWYLDELKKDFASAPEVHFAGVQGGETLAGLYADADFLLFPSTTDTFGNVVVEALASGTPAIVSDKGGPQDIVFEKGCGYILPGDDPHAWMQKLEECVALKKDETAYQKIRENAYERSKDFTLEKAAAAQWEFYKKVYHNAYLGK</sequence>
<name>A0ABX5LRB7_9BACT</name>